<proteinExistence type="predicted"/>
<dbReference type="EMBL" id="LKEA01000005">
    <property type="protein sequence ID" value="ROW09070.1"/>
    <property type="molecule type" value="Genomic_DNA"/>
</dbReference>
<organism evidence="1 2">
    <name type="scientific">Cytospora schulzeri</name>
    <dbReference type="NCBI Taxonomy" id="448051"/>
    <lineage>
        <taxon>Eukaryota</taxon>
        <taxon>Fungi</taxon>
        <taxon>Dikarya</taxon>
        <taxon>Ascomycota</taxon>
        <taxon>Pezizomycotina</taxon>
        <taxon>Sordariomycetes</taxon>
        <taxon>Sordariomycetidae</taxon>
        <taxon>Diaporthales</taxon>
        <taxon>Cytosporaceae</taxon>
        <taxon>Cytospora</taxon>
    </lineage>
</organism>
<evidence type="ECO:0000313" key="2">
    <source>
        <dbReference type="Proteomes" id="UP000283895"/>
    </source>
</evidence>
<gene>
    <name evidence="1" type="ORF">VMCG_03004</name>
</gene>
<reference evidence="1 2" key="1">
    <citation type="submission" date="2015-09" db="EMBL/GenBank/DDBJ databases">
        <title>Host preference determinants of Valsa canker pathogens revealed by comparative genomics.</title>
        <authorList>
            <person name="Yin Z."/>
            <person name="Huang L."/>
        </authorList>
    </citation>
    <scope>NUCLEOTIDE SEQUENCE [LARGE SCALE GENOMIC DNA]</scope>
    <source>
        <strain evidence="1 2">03-1</strain>
    </source>
</reference>
<evidence type="ECO:0000313" key="1">
    <source>
        <dbReference type="EMBL" id="ROW09070.1"/>
    </source>
</evidence>
<comment type="caution">
    <text evidence="1">The sequence shown here is derived from an EMBL/GenBank/DDBJ whole genome shotgun (WGS) entry which is preliminary data.</text>
</comment>
<sequence>MEPPVVWGTLAWRSRACSSMKRVALPSQSQVPRRWSVVDALEGTEHPAHGHSLAVSLMASHRTRPTHSWSSKSVDLKGHEPSVYSGSVQPARYVLPAVVLDG</sequence>
<dbReference type="AlphaFoldDB" id="A0A423WZT1"/>
<accession>A0A423WZT1</accession>
<name>A0A423WZT1_9PEZI</name>
<dbReference type="Proteomes" id="UP000283895">
    <property type="component" value="Unassembled WGS sequence"/>
</dbReference>
<protein>
    <submittedName>
        <fullName evidence="1">Uncharacterized protein</fullName>
    </submittedName>
</protein>
<keyword evidence="2" id="KW-1185">Reference proteome</keyword>